<evidence type="ECO:0000313" key="11">
    <source>
        <dbReference type="Proteomes" id="UP001634394"/>
    </source>
</evidence>
<gene>
    <name evidence="10" type="ORF">ACJMK2_022955</name>
</gene>
<evidence type="ECO:0000256" key="4">
    <source>
        <dbReference type="ARBA" id="ARBA00022801"/>
    </source>
</evidence>
<keyword evidence="6" id="KW-0234">DNA repair</keyword>
<dbReference type="InterPro" id="IPR039134">
    <property type="entry name" value="SMUG1"/>
</dbReference>
<feature type="domain" description="Uracil-DNA glycosylase-like" evidence="9">
    <location>
        <begin position="276"/>
        <end position="455"/>
    </location>
</feature>
<feature type="region of interest" description="Disordered" evidence="8">
    <location>
        <begin position="1"/>
        <end position="29"/>
    </location>
</feature>
<evidence type="ECO:0000259" key="9">
    <source>
        <dbReference type="Pfam" id="PF03167"/>
    </source>
</evidence>
<dbReference type="GO" id="GO:0006281">
    <property type="term" value="P:DNA repair"/>
    <property type="evidence" value="ECO:0007669"/>
    <property type="project" value="UniProtKB-KW"/>
</dbReference>
<keyword evidence="5" id="KW-0238">DNA-binding</keyword>
<organism evidence="10 11">
    <name type="scientific">Sinanodonta woodiana</name>
    <name type="common">Chinese pond mussel</name>
    <name type="synonym">Anodonta woodiana</name>
    <dbReference type="NCBI Taxonomy" id="1069815"/>
    <lineage>
        <taxon>Eukaryota</taxon>
        <taxon>Metazoa</taxon>
        <taxon>Spiralia</taxon>
        <taxon>Lophotrochozoa</taxon>
        <taxon>Mollusca</taxon>
        <taxon>Bivalvia</taxon>
        <taxon>Autobranchia</taxon>
        <taxon>Heteroconchia</taxon>
        <taxon>Palaeoheterodonta</taxon>
        <taxon>Unionida</taxon>
        <taxon>Unionoidea</taxon>
        <taxon>Unionidae</taxon>
        <taxon>Unioninae</taxon>
        <taxon>Sinanodonta</taxon>
    </lineage>
</organism>
<keyword evidence="4" id="KW-0378">Hydrolase</keyword>
<name>A0ABD3TME6_SINWO</name>
<sequence>MDKSWSMSPCRQYDTSVKQEKTRTSLHGVSIKKEEPERSMLHYMKTGQDQRDWNHDGRVRGNKRWCADWDTLHCDPDPVKARCKPEIVSSGFDGIRRAKDVNKTVDCKYRSKGDTLVTGKLTDFMKVTKTPHQNRGSKLQNSAEADLFNFKRQKLDISLSGPSSPEKEESYDFIPSLDVDHFTPNHDNLLQVKQEIDFDQRRTIFNFHNFISVRSNEELSPLYNETQISPLAFEFLSIEQRLCEKLKSLEFGSKVYCAYNPLEYAFNTHLNYVSRFCNSEKVVLFLGMNPGPYGMAQNGVPFGDATIVRDWLMIEGDIYKPYKEHPKRPILGLHCLRREVSGSRFWEYFKKRCRIPDNFFKHCFVHNICPLTFMSESGKNITPPELPVAERNLLNDYCGSVLVETIRLLRVKILVCVGRFTEQKAQRVLSNAGVRDVRIEMIMHPSPANPAANKDWEATVEKQLNEMNIMQYLQDT</sequence>
<comment type="caution">
    <text evidence="10">The sequence shown here is derived from an EMBL/GenBank/DDBJ whole genome shotgun (WGS) entry which is preliminary data.</text>
</comment>
<dbReference type="PANTHER" id="PTHR13235:SF2">
    <property type="entry name" value="SINGLE-STRAND SELECTIVE MONOFUNCTIONAL URACIL DNA GLYCOSYLASE"/>
    <property type="match status" value="1"/>
</dbReference>
<dbReference type="Pfam" id="PF03167">
    <property type="entry name" value="UDG"/>
    <property type="match status" value="1"/>
</dbReference>
<comment type="subcellular location">
    <subcellularLocation>
        <location evidence="1">Nucleus</location>
    </subcellularLocation>
</comment>
<evidence type="ECO:0000256" key="5">
    <source>
        <dbReference type="ARBA" id="ARBA00023125"/>
    </source>
</evidence>
<dbReference type="EMBL" id="JBJQND010000018">
    <property type="protein sequence ID" value="KAL3837608.1"/>
    <property type="molecule type" value="Genomic_DNA"/>
</dbReference>
<comment type="similarity">
    <text evidence="2">Belongs to the uracil-DNA glycosylase (UDG) superfamily. SMUG1 family.</text>
</comment>
<dbReference type="GO" id="GO:0003677">
    <property type="term" value="F:DNA binding"/>
    <property type="evidence" value="ECO:0007669"/>
    <property type="project" value="UniProtKB-KW"/>
</dbReference>
<keyword evidence="11" id="KW-1185">Reference proteome</keyword>
<evidence type="ECO:0000256" key="3">
    <source>
        <dbReference type="ARBA" id="ARBA00022763"/>
    </source>
</evidence>
<dbReference type="InterPro" id="IPR005122">
    <property type="entry name" value="Uracil-DNA_glycosylase-like"/>
</dbReference>
<reference evidence="10 11" key="1">
    <citation type="submission" date="2024-11" db="EMBL/GenBank/DDBJ databases">
        <title>Chromosome-level genome assembly of the freshwater bivalve Anodonta woodiana.</title>
        <authorList>
            <person name="Chen X."/>
        </authorList>
    </citation>
    <scope>NUCLEOTIDE SEQUENCE [LARGE SCALE GENOMIC DNA]</scope>
    <source>
        <strain evidence="10">MN2024</strain>
        <tissue evidence="10">Gills</tissue>
    </source>
</reference>
<proteinExistence type="inferred from homology"/>
<evidence type="ECO:0000256" key="1">
    <source>
        <dbReference type="ARBA" id="ARBA00004123"/>
    </source>
</evidence>
<keyword evidence="7" id="KW-0539">Nucleus</keyword>
<dbReference type="PANTHER" id="PTHR13235">
    <property type="entry name" value="SINGLE-STRAND SELECTIVE MONOFUNCTIONAL URACIL DNA GLYCOSYLASE"/>
    <property type="match status" value="1"/>
</dbReference>
<dbReference type="SUPFAM" id="SSF52141">
    <property type="entry name" value="Uracil-DNA glycosylase-like"/>
    <property type="match status" value="1"/>
</dbReference>
<dbReference type="InterPro" id="IPR036895">
    <property type="entry name" value="Uracil-DNA_glycosylase-like_sf"/>
</dbReference>
<dbReference type="Gene3D" id="3.40.470.10">
    <property type="entry name" value="Uracil-DNA glycosylase-like domain"/>
    <property type="match status" value="1"/>
</dbReference>
<protein>
    <recommendedName>
        <fullName evidence="9">Uracil-DNA glycosylase-like domain-containing protein</fullName>
    </recommendedName>
</protein>
<accession>A0ABD3TME6</accession>
<dbReference type="AlphaFoldDB" id="A0ABD3TME6"/>
<evidence type="ECO:0000256" key="7">
    <source>
        <dbReference type="ARBA" id="ARBA00023242"/>
    </source>
</evidence>
<evidence type="ECO:0000313" key="10">
    <source>
        <dbReference type="EMBL" id="KAL3837608.1"/>
    </source>
</evidence>
<dbReference type="GO" id="GO:0019104">
    <property type="term" value="F:DNA N-glycosylase activity"/>
    <property type="evidence" value="ECO:0007669"/>
    <property type="project" value="UniProtKB-ARBA"/>
</dbReference>
<dbReference type="CDD" id="cd19374">
    <property type="entry name" value="UDG-F3_SMUG1-like"/>
    <property type="match status" value="1"/>
</dbReference>
<evidence type="ECO:0000256" key="2">
    <source>
        <dbReference type="ARBA" id="ARBA00007889"/>
    </source>
</evidence>
<feature type="compositionally biased region" description="Polar residues" evidence="8">
    <location>
        <begin position="1"/>
        <end position="16"/>
    </location>
</feature>
<evidence type="ECO:0000256" key="8">
    <source>
        <dbReference type="SAM" id="MobiDB-lite"/>
    </source>
</evidence>
<dbReference type="Proteomes" id="UP001634394">
    <property type="component" value="Unassembled WGS sequence"/>
</dbReference>
<dbReference type="GO" id="GO:0005634">
    <property type="term" value="C:nucleus"/>
    <property type="evidence" value="ECO:0007669"/>
    <property type="project" value="UniProtKB-SubCell"/>
</dbReference>
<keyword evidence="3" id="KW-0227">DNA damage</keyword>
<evidence type="ECO:0000256" key="6">
    <source>
        <dbReference type="ARBA" id="ARBA00023204"/>
    </source>
</evidence>
<dbReference type="FunFam" id="3.40.470.10:FF:000005">
    <property type="entry name" value="Single-strand selective monofunctional uracil DNA glycosylase"/>
    <property type="match status" value="1"/>
</dbReference>